<dbReference type="STRING" id="1122184.SAMN02745176_02587"/>
<proteinExistence type="predicted"/>
<evidence type="ECO:0008006" key="3">
    <source>
        <dbReference type="Google" id="ProtNLM"/>
    </source>
</evidence>
<evidence type="ECO:0000313" key="1">
    <source>
        <dbReference type="EMBL" id="SHJ15699.1"/>
    </source>
</evidence>
<dbReference type="Proteomes" id="UP000184442">
    <property type="component" value="Unassembled WGS sequence"/>
</dbReference>
<sequence length="75" mass="8657">MNKVIIKEDVIPEIDQLAVLYNDAGWYTYTNDVIKLKNAVQNSLKVITSWDNEKLVGLIRVVGDVFFSSFIYKIF</sequence>
<gene>
    <name evidence="1" type="ORF">SAMN02745176_02587</name>
</gene>
<protein>
    <recommendedName>
        <fullName evidence="3">Acetyltransferase (GNAT) domain-containing protein</fullName>
    </recommendedName>
</protein>
<dbReference type="Gene3D" id="3.40.630.30">
    <property type="match status" value="1"/>
</dbReference>
<dbReference type="EMBL" id="FQZS01000018">
    <property type="protein sequence ID" value="SHJ15699.1"/>
    <property type="molecule type" value="Genomic_DNA"/>
</dbReference>
<evidence type="ECO:0000313" key="2">
    <source>
        <dbReference type="Proteomes" id="UP000184442"/>
    </source>
</evidence>
<dbReference type="RefSeq" id="WP_242944212.1">
    <property type="nucleotide sequence ID" value="NZ_FQZS01000018.1"/>
</dbReference>
<accession>A0A1M6H0B4</accession>
<dbReference type="AlphaFoldDB" id="A0A1M6H0B4"/>
<reference evidence="1 2" key="1">
    <citation type="submission" date="2016-11" db="EMBL/GenBank/DDBJ databases">
        <authorList>
            <person name="Jaros S."/>
            <person name="Januszkiewicz K."/>
            <person name="Wedrychowicz H."/>
        </authorList>
    </citation>
    <scope>NUCLEOTIDE SEQUENCE [LARGE SCALE GENOMIC DNA]</scope>
    <source>
        <strain evidence="1 2">DSM 19022</strain>
    </source>
</reference>
<keyword evidence="2" id="KW-1185">Reference proteome</keyword>
<name>A0A1M6H0B4_9FIRM</name>
<organism evidence="1 2">
    <name type="scientific">Lutispora thermophila DSM 19022</name>
    <dbReference type="NCBI Taxonomy" id="1122184"/>
    <lineage>
        <taxon>Bacteria</taxon>
        <taxon>Bacillati</taxon>
        <taxon>Bacillota</taxon>
        <taxon>Clostridia</taxon>
        <taxon>Lutisporales</taxon>
        <taxon>Lutisporaceae</taxon>
        <taxon>Lutispora</taxon>
    </lineage>
</organism>